<comment type="similarity">
    <text evidence="3">Belongs to the peptidase M50B family.</text>
</comment>
<feature type="domain" description="Peptidase M50" evidence="8">
    <location>
        <begin position="180"/>
        <end position="339"/>
    </location>
</feature>
<keyword evidence="6 7" id="KW-0472">Membrane</keyword>
<feature type="transmembrane region" description="Helical" evidence="7">
    <location>
        <begin position="133"/>
        <end position="154"/>
    </location>
</feature>
<evidence type="ECO:0000256" key="2">
    <source>
        <dbReference type="ARBA" id="ARBA00004127"/>
    </source>
</evidence>
<proteinExistence type="inferred from homology"/>
<feature type="transmembrane region" description="Helical" evidence="7">
    <location>
        <begin position="411"/>
        <end position="429"/>
    </location>
</feature>
<feature type="transmembrane region" description="Helical" evidence="7">
    <location>
        <begin position="338"/>
        <end position="364"/>
    </location>
</feature>
<protein>
    <submittedName>
        <fullName evidence="9">HlyD family secretion protein</fullName>
    </submittedName>
</protein>
<feature type="transmembrane region" description="Helical" evidence="7">
    <location>
        <begin position="370"/>
        <end position="390"/>
    </location>
</feature>
<evidence type="ECO:0000256" key="6">
    <source>
        <dbReference type="ARBA" id="ARBA00023136"/>
    </source>
</evidence>
<dbReference type="PANTHER" id="PTHR13325:SF3">
    <property type="entry name" value="MEMBRANE-BOUND TRANSCRIPTION FACTOR SITE-2 PROTEASE"/>
    <property type="match status" value="1"/>
</dbReference>
<evidence type="ECO:0000256" key="7">
    <source>
        <dbReference type="SAM" id="Phobius"/>
    </source>
</evidence>
<dbReference type="GO" id="GO:0016020">
    <property type="term" value="C:membrane"/>
    <property type="evidence" value="ECO:0007669"/>
    <property type="project" value="InterPro"/>
</dbReference>
<keyword evidence="5 7" id="KW-1133">Transmembrane helix</keyword>
<dbReference type="GO" id="GO:0004222">
    <property type="term" value="F:metalloendopeptidase activity"/>
    <property type="evidence" value="ECO:0007669"/>
    <property type="project" value="InterPro"/>
</dbReference>
<dbReference type="PANTHER" id="PTHR13325">
    <property type="entry name" value="PROTEASE M50 MEMBRANE-BOUND TRANSCRIPTION FACTOR SITE 2 PROTEASE"/>
    <property type="match status" value="1"/>
</dbReference>
<evidence type="ECO:0000313" key="9">
    <source>
        <dbReference type="EMBL" id="TWT60099.1"/>
    </source>
</evidence>
<gene>
    <name evidence="9" type="ORF">Pan54_08120</name>
</gene>
<feature type="transmembrane region" description="Helical" evidence="7">
    <location>
        <begin position="208"/>
        <end position="229"/>
    </location>
</feature>
<sequence>MSYQVRSDLEIFRLEGEPVPSWVVRDPLSGACYRFGAEEHFLLESLQTESTLTEIITQFRRKFSGRMLSRGELLEILGSWIRQNLVLTDQPAPESPQSNVFGVLARSNPLVIRFRGWNPQKFLEATEFWVRPFFSWTFLLASSLLICWAFLIAMQSFGKIGMELSELPLLFEPRHWLLAIGILSLTKVFHELGHAYSCRRFGGSCTEMGVMFLAFIPCLYCNVTDAWTFPRRSQRIAVSAAGILVDLWFASAAFLLWSISQPGLFHSLCLLVAIAGSVNSLLLNGNPLMRYDGYFLLSDLTGIANLRAEAMQQSRRVLWRFLFGPDILQRPQRFSATLASYGFAASLYLWLVIGLILMGVYLALKPWGLQSLSLILAVMVVPATVLSGVMTLQNQAQRERKLRRGSLGRKLLAGGSLALMFLFLLWYPFPRWISSTGCVRPVQSQIIIAPETGILIRTIAEKQLVHSGDVVLKMSQRDLDQRIAVLETSQKKLDSREQAIRRMQTQVSDASAALSLTQELQLATQEQINQALSKQDEFSIASQLEGICLRASVNPMQQPYQFDNPLDSRNLGLAVTVGQPLAMIAATENSEILVSIPEYWAREIQTGRQVAVYVPELCGHYLTGRITQIATSAQRSRDSVSDFPEYATLSQFRKSEPGVNSQSELFAVVSLDQTPDFPLNYFQIAPVRIEVTSASLVTRISDFLNRTFTGVY</sequence>
<feature type="transmembrane region" description="Helical" evidence="7">
    <location>
        <begin position="263"/>
        <end position="283"/>
    </location>
</feature>
<evidence type="ECO:0000259" key="8">
    <source>
        <dbReference type="Pfam" id="PF02163"/>
    </source>
</evidence>
<dbReference type="Proteomes" id="UP000316095">
    <property type="component" value="Unassembled WGS sequence"/>
</dbReference>
<feature type="transmembrane region" description="Helical" evidence="7">
    <location>
        <begin position="236"/>
        <end position="257"/>
    </location>
</feature>
<organism evidence="9 10">
    <name type="scientific">Rubinisphaera italica</name>
    <dbReference type="NCBI Taxonomy" id="2527969"/>
    <lineage>
        <taxon>Bacteria</taxon>
        <taxon>Pseudomonadati</taxon>
        <taxon>Planctomycetota</taxon>
        <taxon>Planctomycetia</taxon>
        <taxon>Planctomycetales</taxon>
        <taxon>Planctomycetaceae</taxon>
        <taxon>Rubinisphaera</taxon>
    </lineage>
</organism>
<dbReference type="InterPro" id="IPR008915">
    <property type="entry name" value="Peptidase_M50"/>
</dbReference>
<dbReference type="RefSeq" id="WP_146502254.1">
    <property type="nucleotide sequence ID" value="NZ_SJPG01000001.1"/>
</dbReference>
<accession>A0A5C5XBT2</accession>
<comment type="caution">
    <text evidence="9">The sequence shown here is derived from an EMBL/GenBank/DDBJ whole genome shotgun (WGS) entry which is preliminary data.</text>
</comment>
<reference evidence="9 10" key="1">
    <citation type="submission" date="2019-02" db="EMBL/GenBank/DDBJ databases">
        <title>Deep-cultivation of Planctomycetes and their phenomic and genomic characterization uncovers novel biology.</title>
        <authorList>
            <person name="Wiegand S."/>
            <person name="Jogler M."/>
            <person name="Boedeker C."/>
            <person name="Pinto D."/>
            <person name="Vollmers J."/>
            <person name="Rivas-Marin E."/>
            <person name="Kohn T."/>
            <person name="Peeters S.H."/>
            <person name="Heuer A."/>
            <person name="Rast P."/>
            <person name="Oberbeckmann S."/>
            <person name="Bunk B."/>
            <person name="Jeske O."/>
            <person name="Meyerdierks A."/>
            <person name="Storesund J.E."/>
            <person name="Kallscheuer N."/>
            <person name="Luecker S."/>
            <person name="Lage O.M."/>
            <person name="Pohl T."/>
            <person name="Merkel B.J."/>
            <person name="Hornburger P."/>
            <person name="Mueller R.-W."/>
            <person name="Bruemmer F."/>
            <person name="Labrenz M."/>
            <person name="Spormann A.M."/>
            <person name="Op Den Camp H."/>
            <person name="Overmann J."/>
            <person name="Amann R."/>
            <person name="Jetten M.S.M."/>
            <person name="Mascher T."/>
            <person name="Medema M.H."/>
            <person name="Devos D.P."/>
            <person name="Kaster A.-K."/>
            <person name="Ovreas L."/>
            <person name="Rohde M."/>
            <person name="Galperin M.Y."/>
            <person name="Jogler C."/>
        </authorList>
    </citation>
    <scope>NUCLEOTIDE SEQUENCE [LARGE SCALE GENOMIC DNA]</scope>
    <source>
        <strain evidence="9 10">Pan54</strain>
    </source>
</reference>
<dbReference type="GO" id="GO:0005737">
    <property type="term" value="C:cytoplasm"/>
    <property type="evidence" value="ECO:0007669"/>
    <property type="project" value="TreeGrafter"/>
</dbReference>
<evidence type="ECO:0000256" key="1">
    <source>
        <dbReference type="ARBA" id="ARBA00001947"/>
    </source>
</evidence>
<dbReference type="Gene3D" id="2.40.30.170">
    <property type="match status" value="1"/>
</dbReference>
<evidence type="ECO:0000256" key="5">
    <source>
        <dbReference type="ARBA" id="ARBA00022989"/>
    </source>
</evidence>
<keyword evidence="10" id="KW-1185">Reference proteome</keyword>
<name>A0A5C5XBT2_9PLAN</name>
<dbReference type="InterPro" id="IPR001193">
    <property type="entry name" value="MBTPS2"/>
</dbReference>
<evidence type="ECO:0000313" key="10">
    <source>
        <dbReference type="Proteomes" id="UP000316095"/>
    </source>
</evidence>
<dbReference type="GO" id="GO:0012505">
    <property type="term" value="C:endomembrane system"/>
    <property type="evidence" value="ECO:0007669"/>
    <property type="project" value="UniProtKB-SubCell"/>
</dbReference>
<evidence type="ECO:0000256" key="3">
    <source>
        <dbReference type="ARBA" id="ARBA00007931"/>
    </source>
</evidence>
<dbReference type="Pfam" id="PF02163">
    <property type="entry name" value="Peptidase_M50"/>
    <property type="match status" value="1"/>
</dbReference>
<keyword evidence="4 7" id="KW-0812">Transmembrane</keyword>
<dbReference type="AlphaFoldDB" id="A0A5C5XBT2"/>
<comment type="cofactor">
    <cofactor evidence="1">
        <name>Zn(2+)</name>
        <dbReference type="ChEBI" id="CHEBI:29105"/>
    </cofactor>
</comment>
<dbReference type="OrthoDB" id="9759690at2"/>
<dbReference type="EMBL" id="SJPG01000001">
    <property type="protein sequence ID" value="TWT60099.1"/>
    <property type="molecule type" value="Genomic_DNA"/>
</dbReference>
<dbReference type="GO" id="GO:0031293">
    <property type="term" value="P:membrane protein intracellular domain proteolysis"/>
    <property type="evidence" value="ECO:0007669"/>
    <property type="project" value="TreeGrafter"/>
</dbReference>
<comment type="subcellular location">
    <subcellularLocation>
        <location evidence="2">Endomembrane system</location>
        <topology evidence="2">Multi-pass membrane protein</topology>
    </subcellularLocation>
</comment>
<evidence type="ECO:0000256" key="4">
    <source>
        <dbReference type="ARBA" id="ARBA00022692"/>
    </source>
</evidence>